<reference evidence="2" key="1">
    <citation type="submission" date="2018-02" db="EMBL/GenBank/DDBJ databases">
        <title>Rhizophora mucronata_Transcriptome.</title>
        <authorList>
            <person name="Meera S.P."/>
            <person name="Sreeshan A."/>
            <person name="Augustine A."/>
        </authorList>
    </citation>
    <scope>NUCLEOTIDE SEQUENCE</scope>
    <source>
        <tissue evidence="2">Leaf</tissue>
    </source>
</reference>
<accession>A0A2P2M804</accession>
<protein>
    <submittedName>
        <fullName evidence="2">Uncharacterized protein</fullName>
    </submittedName>
</protein>
<dbReference type="EMBL" id="GGEC01045867">
    <property type="protein sequence ID" value="MBX26351.1"/>
    <property type="molecule type" value="Transcribed_RNA"/>
</dbReference>
<organism evidence="2">
    <name type="scientific">Rhizophora mucronata</name>
    <name type="common">Asiatic mangrove</name>
    <dbReference type="NCBI Taxonomy" id="61149"/>
    <lineage>
        <taxon>Eukaryota</taxon>
        <taxon>Viridiplantae</taxon>
        <taxon>Streptophyta</taxon>
        <taxon>Embryophyta</taxon>
        <taxon>Tracheophyta</taxon>
        <taxon>Spermatophyta</taxon>
        <taxon>Magnoliopsida</taxon>
        <taxon>eudicotyledons</taxon>
        <taxon>Gunneridae</taxon>
        <taxon>Pentapetalae</taxon>
        <taxon>rosids</taxon>
        <taxon>fabids</taxon>
        <taxon>Malpighiales</taxon>
        <taxon>Rhizophoraceae</taxon>
        <taxon>Rhizophora</taxon>
    </lineage>
</organism>
<evidence type="ECO:0000256" key="1">
    <source>
        <dbReference type="SAM" id="MobiDB-lite"/>
    </source>
</evidence>
<dbReference type="AlphaFoldDB" id="A0A2P2M804"/>
<feature type="region of interest" description="Disordered" evidence="1">
    <location>
        <begin position="1"/>
        <end position="22"/>
    </location>
</feature>
<sequence>MKLMNHNNQQHFLPEKKILPLR</sequence>
<name>A0A2P2M804_RHIMU</name>
<feature type="compositionally biased region" description="Basic and acidic residues" evidence="1">
    <location>
        <begin position="13"/>
        <end position="22"/>
    </location>
</feature>
<evidence type="ECO:0000313" key="2">
    <source>
        <dbReference type="EMBL" id="MBX26351.1"/>
    </source>
</evidence>
<feature type="compositionally biased region" description="Polar residues" evidence="1">
    <location>
        <begin position="1"/>
        <end position="11"/>
    </location>
</feature>
<proteinExistence type="predicted"/>